<dbReference type="CDD" id="cd05154">
    <property type="entry name" value="ACAD10_11_N-like"/>
    <property type="match status" value="1"/>
</dbReference>
<dbReference type="GO" id="GO:0004672">
    <property type="term" value="F:protein kinase activity"/>
    <property type="evidence" value="ECO:0007669"/>
    <property type="project" value="InterPro"/>
</dbReference>
<dbReference type="InterPro" id="IPR052898">
    <property type="entry name" value="ACAD10-like"/>
</dbReference>
<organism evidence="2 3">
    <name type="scientific">Candida oxycetoniae</name>
    <dbReference type="NCBI Taxonomy" id="497107"/>
    <lineage>
        <taxon>Eukaryota</taxon>
        <taxon>Fungi</taxon>
        <taxon>Dikarya</taxon>
        <taxon>Ascomycota</taxon>
        <taxon>Saccharomycotina</taxon>
        <taxon>Pichiomycetes</taxon>
        <taxon>Debaryomycetaceae</taxon>
        <taxon>Candida/Lodderomyces clade</taxon>
        <taxon>Candida</taxon>
    </lineage>
</organism>
<dbReference type="InterPro" id="IPR002575">
    <property type="entry name" value="Aminoglycoside_PTrfase"/>
</dbReference>
<evidence type="ECO:0000259" key="1">
    <source>
        <dbReference type="PROSITE" id="PS50011"/>
    </source>
</evidence>
<feature type="domain" description="Protein kinase" evidence="1">
    <location>
        <begin position="44"/>
        <end position="403"/>
    </location>
</feature>
<sequence length="403" mass="45889">MSAPELTEVRSPMNLDQLCTYLSNVSKQTGETHIGEQACIPRSLKIIKQFKFGQSNPTYYFEDESGRSFVLRRKPTQNAKLISRSAHAIEREFFILNGINVLNQDMKLKIPVPHVHLLCEDESVIGYVFYIMDYVPGMQIKNPSLPGIPQNSPDRTTIWKSIIETIAAIHLLDVEKLITLLPPRLFPQFQNLPKLRESSYFSRQIKTLKGIHHKQSQHVDAIPNFDKITQWLLVKAPKDPAKLTLIHGDFKIDNVLFDPKTKKVCGVLDWELCTVGNPLFDLSNFLQPFAIPNKLNLMFFYPQKTDMGNENKSSRDFLHAQLVNYTKLVKWDPNDPKNNPIDLWPIGHTFGLLRLCVISQGIAMRVKLGNASSAQAEGYAGMYPYLSELAMENVNLDHAESKI</sequence>
<evidence type="ECO:0000313" key="2">
    <source>
        <dbReference type="EMBL" id="KAI3402343.2"/>
    </source>
</evidence>
<dbReference type="PANTHER" id="PTHR47829">
    <property type="entry name" value="HYDROLASE, PUTATIVE (AFU_ORTHOLOGUE AFUA_1G12880)-RELATED"/>
    <property type="match status" value="1"/>
</dbReference>
<dbReference type="Gene3D" id="3.90.1200.10">
    <property type="match status" value="1"/>
</dbReference>
<dbReference type="Proteomes" id="UP001202479">
    <property type="component" value="Unassembled WGS sequence"/>
</dbReference>
<dbReference type="PANTHER" id="PTHR47829:SF1">
    <property type="entry name" value="HAD FAMILY PHOSPHATASE"/>
    <property type="match status" value="1"/>
</dbReference>
<accession>A0AAI9SSD6</accession>
<dbReference type="EMBL" id="JAHUZD010000150">
    <property type="protein sequence ID" value="KAI3402343.2"/>
    <property type="molecule type" value="Genomic_DNA"/>
</dbReference>
<dbReference type="InterPro" id="IPR041726">
    <property type="entry name" value="ACAD10_11_N"/>
</dbReference>
<name>A0AAI9SSD6_9ASCO</name>
<gene>
    <name evidence="2" type="ORF">KGF56_004913</name>
</gene>
<dbReference type="PROSITE" id="PS50011">
    <property type="entry name" value="PROTEIN_KINASE_DOM"/>
    <property type="match status" value="1"/>
</dbReference>
<evidence type="ECO:0000313" key="3">
    <source>
        <dbReference type="Proteomes" id="UP001202479"/>
    </source>
</evidence>
<proteinExistence type="predicted"/>
<dbReference type="InterPro" id="IPR008271">
    <property type="entry name" value="Ser/Thr_kinase_AS"/>
</dbReference>
<reference evidence="2" key="1">
    <citation type="journal article" date="2022" name="DNA Res.">
        <title>Genome analysis of five recently described species of the CUG-Ser clade uncovers Candida theae as a new hybrid lineage with pathogenic potential in the Candida parapsilosis species complex.</title>
        <authorList>
            <person name="Mixao V."/>
            <person name="Del Olmo V."/>
            <person name="Hegedusova E."/>
            <person name="Saus E."/>
            <person name="Pryszcz L."/>
            <person name="Cillingova A."/>
            <person name="Nosek J."/>
            <person name="Gabaldon T."/>
        </authorList>
    </citation>
    <scope>NUCLEOTIDE SEQUENCE</scope>
    <source>
        <strain evidence="2">CBS 10844</strain>
    </source>
</reference>
<comment type="caution">
    <text evidence="2">The sequence shown here is derived from an EMBL/GenBank/DDBJ whole genome shotgun (WGS) entry which is preliminary data.</text>
</comment>
<keyword evidence="3" id="KW-1185">Reference proteome</keyword>
<dbReference type="GeneID" id="73382526"/>
<dbReference type="GO" id="GO:0005524">
    <property type="term" value="F:ATP binding"/>
    <property type="evidence" value="ECO:0007669"/>
    <property type="project" value="InterPro"/>
</dbReference>
<dbReference type="InterPro" id="IPR000719">
    <property type="entry name" value="Prot_kinase_dom"/>
</dbReference>
<dbReference type="RefSeq" id="XP_049178092.1">
    <property type="nucleotide sequence ID" value="XM_049326402.1"/>
</dbReference>
<dbReference type="SUPFAM" id="SSF56112">
    <property type="entry name" value="Protein kinase-like (PK-like)"/>
    <property type="match status" value="1"/>
</dbReference>
<dbReference type="InterPro" id="IPR011009">
    <property type="entry name" value="Kinase-like_dom_sf"/>
</dbReference>
<dbReference type="Gene3D" id="3.30.200.20">
    <property type="entry name" value="Phosphorylase Kinase, domain 1"/>
    <property type="match status" value="1"/>
</dbReference>
<protein>
    <recommendedName>
        <fullName evidence="1">Protein kinase domain-containing protein</fullName>
    </recommendedName>
</protein>
<dbReference type="Pfam" id="PF01636">
    <property type="entry name" value="APH"/>
    <property type="match status" value="1"/>
</dbReference>
<dbReference type="PROSITE" id="PS00108">
    <property type="entry name" value="PROTEIN_KINASE_ST"/>
    <property type="match status" value="1"/>
</dbReference>
<dbReference type="AlphaFoldDB" id="A0AAI9SSD6"/>